<sequence>MKEKFAIGIDVGGSSLKCGVVSTAGTIVHTFLHPLNNATTEDAIIEAIIAAIKQCADAAGGAVSGVGIGFPGIVDENVVIGGADNLPGFENLPLGKIVQQQTGYTVVMDNDANMMGVGEWAYGAAKGCTDIVFLTVGTGIGGALVLRNELYGGYKNRGTELGHIVLQQGGVPCCCGGRGCFEAYASVTALINDYKALKNDPDTTIDGKKIVEAYLQKDPSALSAMNRHFEYMATGIAGFINVFSPQKVIIGGGISEAGDFYIEEIATRVKRIAMPAAAEYTTLSAAALGNKAGLLGCAATVFRHTAGSSSGPVQATSVSK</sequence>
<dbReference type="STRING" id="929713.NIASO_15710"/>
<name>W0EZP0_9BACT</name>
<evidence type="ECO:0000313" key="3">
    <source>
        <dbReference type="Proteomes" id="UP000003586"/>
    </source>
</evidence>
<accession>W0EZP0</accession>
<dbReference type="Proteomes" id="UP000003586">
    <property type="component" value="Chromosome"/>
</dbReference>
<dbReference type="InterPro" id="IPR049874">
    <property type="entry name" value="ROK_cs"/>
</dbReference>
<dbReference type="InterPro" id="IPR000600">
    <property type="entry name" value="ROK"/>
</dbReference>
<dbReference type="Gene3D" id="3.30.420.40">
    <property type="match status" value="2"/>
</dbReference>
<dbReference type="KEGG" id="nso:NIASO_15710"/>
<dbReference type="OrthoDB" id="9810372at2"/>
<dbReference type="SUPFAM" id="SSF53067">
    <property type="entry name" value="Actin-like ATPase domain"/>
    <property type="match status" value="1"/>
</dbReference>
<organism evidence="2 3">
    <name type="scientific">Niabella soli DSM 19437</name>
    <dbReference type="NCBI Taxonomy" id="929713"/>
    <lineage>
        <taxon>Bacteria</taxon>
        <taxon>Pseudomonadati</taxon>
        <taxon>Bacteroidota</taxon>
        <taxon>Chitinophagia</taxon>
        <taxon>Chitinophagales</taxon>
        <taxon>Chitinophagaceae</taxon>
        <taxon>Niabella</taxon>
    </lineage>
</organism>
<dbReference type="HOGENOM" id="CLU_036604_0_4_10"/>
<reference evidence="2 3" key="1">
    <citation type="submission" date="2013-12" db="EMBL/GenBank/DDBJ databases">
        <authorList>
            <consortium name="DOE Joint Genome Institute"/>
            <person name="Eisen J."/>
            <person name="Huntemann M."/>
            <person name="Han J."/>
            <person name="Chen A."/>
            <person name="Kyrpides N."/>
            <person name="Mavromatis K."/>
            <person name="Markowitz V."/>
            <person name="Palaniappan K."/>
            <person name="Ivanova N."/>
            <person name="Schaumberg A."/>
            <person name="Pati A."/>
            <person name="Liolios K."/>
            <person name="Nordberg H.P."/>
            <person name="Cantor M.N."/>
            <person name="Hua S.X."/>
            <person name="Woyke T."/>
        </authorList>
    </citation>
    <scope>NUCLEOTIDE SEQUENCE [LARGE SCALE GENOMIC DNA]</scope>
    <source>
        <strain evidence="3">DSM 19437</strain>
    </source>
</reference>
<dbReference type="PROSITE" id="PS01125">
    <property type="entry name" value="ROK"/>
    <property type="match status" value="1"/>
</dbReference>
<keyword evidence="3" id="KW-1185">Reference proteome</keyword>
<dbReference type="InterPro" id="IPR043129">
    <property type="entry name" value="ATPase_NBD"/>
</dbReference>
<evidence type="ECO:0000313" key="2">
    <source>
        <dbReference type="EMBL" id="AHF16207.1"/>
    </source>
</evidence>
<dbReference type="Pfam" id="PF00480">
    <property type="entry name" value="ROK"/>
    <property type="match status" value="1"/>
</dbReference>
<proteinExistence type="inferred from homology"/>
<dbReference type="EMBL" id="CP007035">
    <property type="protein sequence ID" value="AHF16207.1"/>
    <property type="molecule type" value="Genomic_DNA"/>
</dbReference>
<dbReference type="RefSeq" id="WP_008587022.1">
    <property type="nucleotide sequence ID" value="NZ_CP007035.1"/>
</dbReference>
<comment type="similarity">
    <text evidence="1">Belongs to the ROK (NagC/XylR) family.</text>
</comment>
<dbReference type="PANTHER" id="PTHR18964">
    <property type="entry name" value="ROK (REPRESSOR, ORF, KINASE) FAMILY"/>
    <property type="match status" value="1"/>
</dbReference>
<protein>
    <submittedName>
        <fullName evidence="2">ROK family transcriptional regulator</fullName>
    </submittedName>
</protein>
<dbReference type="AlphaFoldDB" id="W0EZP0"/>
<gene>
    <name evidence="2" type="ORF">NIASO_15710</name>
</gene>
<dbReference type="PANTHER" id="PTHR18964:SF149">
    <property type="entry name" value="BIFUNCTIONAL UDP-N-ACETYLGLUCOSAMINE 2-EPIMERASE_N-ACETYLMANNOSAMINE KINASE"/>
    <property type="match status" value="1"/>
</dbReference>
<evidence type="ECO:0000256" key="1">
    <source>
        <dbReference type="ARBA" id="ARBA00006479"/>
    </source>
</evidence>
<dbReference type="eggNOG" id="COG1940">
    <property type="taxonomic scope" value="Bacteria"/>
</dbReference>